<dbReference type="RefSeq" id="WP_136819786.1">
    <property type="nucleotide sequence ID" value="NZ_BMJX01000002.1"/>
</dbReference>
<dbReference type="EMBL" id="SUKA01000002">
    <property type="protein sequence ID" value="TJY66435.1"/>
    <property type="molecule type" value="Genomic_DNA"/>
</dbReference>
<feature type="compositionally biased region" description="Polar residues" evidence="1">
    <location>
        <begin position="115"/>
        <end position="125"/>
    </location>
</feature>
<accession>A0A4U0H440</accession>
<organism evidence="3 4">
    <name type="scientific">Sphingobacterium alkalisoli</name>
    <dbReference type="NCBI Taxonomy" id="1874115"/>
    <lineage>
        <taxon>Bacteria</taxon>
        <taxon>Pseudomonadati</taxon>
        <taxon>Bacteroidota</taxon>
        <taxon>Sphingobacteriia</taxon>
        <taxon>Sphingobacteriales</taxon>
        <taxon>Sphingobacteriaceae</taxon>
        <taxon>Sphingobacterium</taxon>
    </lineage>
</organism>
<sequence length="143" mass="16055">MKKKLLIIIFVAFTLAFQSVKLVAQTSPKQSNANVVNRIKADLAISSEKAGKLLDILTSFGESIQANTADSSLSPKQKQNKTISLMKEQNESIQRLLTDDEYRVWVNLGKKRRAANTSRSKTNDQMNKRFPSQMRGAVLDQNQ</sequence>
<evidence type="ECO:0000256" key="1">
    <source>
        <dbReference type="SAM" id="MobiDB-lite"/>
    </source>
</evidence>
<evidence type="ECO:0008006" key="5">
    <source>
        <dbReference type="Google" id="ProtNLM"/>
    </source>
</evidence>
<protein>
    <recommendedName>
        <fullName evidence="5">DUF4890 domain-containing protein</fullName>
    </recommendedName>
</protein>
<feature type="signal peptide" evidence="2">
    <location>
        <begin position="1"/>
        <end position="24"/>
    </location>
</feature>
<evidence type="ECO:0000313" key="3">
    <source>
        <dbReference type="EMBL" id="TJY66435.1"/>
    </source>
</evidence>
<gene>
    <name evidence="3" type="ORF">FAZ19_05800</name>
</gene>
<keyword evidence="4" id="KW-1185">Reference proteome</keyword>
<keyword evidence="2" id="KW-0732">Signal</keyword>
<dbReference type="Proteomes" id="UP000309872">
    <property type="component" value="Unassembled WGS sequence"/>
</dbReference>
<evidence type="ECO:0000313" key="4">
    <source>
        <dbReference type="Proteomes" id="UP000309872"/>
    </source>
</evidence>
<evidence type="ECO:0000256" key="2">
    <source>
        <dbReference type="SAM" id="SignalP"/>
    </source>
</evidence>
<name>A0A4U0H440_9SPHI</name>
<reference evidence="3 4" key="1">
    <citation type="submission" date="2019-04" db="EMBL/GenBank/DDBJ databases">
        <title>Sphingobacterium olei sp. nov., isolated from oil-contaminated soil.</title>
        <authorList>
            <person name="Liu B."/>
        </authorList>
    </citation>
    <scope>NUCLEOTIDE SEQUENCE [LARGE SCALE GENOMIC DNA]</scope>
    <source>
        <strain evidence="3 4">Y3L14</strain>
    </source>
</reference>
<comment type="caution">
    <text evidence="3">The sequence shown here is derived from an EMBL/GenBank/DDBJ whole genome shotgun (WGS) entry which is preliminary data.</text>
</comment>
<feature type="chain" id="PRO_5020474914" description="DUF4890 domain-containing protein" evidence="2">
    <location>
        <begin position="25"/>
        <end position="143"/>
    </location>
</feature>
<proteinExistence type="predicted"/>
<dbReference type="AlphaFoldDB" id="A0A4U0H440"/>
<feature type="region of interest" description="Disordered" evidence="1">
    <location>
        <begin position="113"/>
        <end position="143"/>
    </location>
</feature>